<protein>
    <recommendedName>
        <fullName evidence="3">DNA-directed RNA polymerase RpoA/D/Rpb3-type domain-containing protein</fullName>
    </recommendedName>
</protein>
<feature type="domain" description="DNA-directed RNA polymerase RpoA/D/Rpb3-type" evidence="3">
    <location>
        <begin position="20"/>
        <end position="263"/>
    </location>
</feature>
<name>A0A6C0IL54_9ZZZZ</name>
<evidence type="ECO:0000256" key="2">
    <source>
        <dbReference type="ARBA" id="ARBA00023163"/>
    </source>
</evidence>
<dbReference type="GO" id="GO:0046983">
    <property type="term" value="F:protein dimerization activity"/>
    <property type="evidence" value="ECO:0007669"/>
    <property type="project" value="InterPro"/>
</dbReference>
<dbReference type="GO" id="GO:0006366">
    <property type="term" value="P:transcription by RNA polymerase II"/>
    <property type="evidence" value="ECO:0007669"/>
    <property type="project" value="TreeGrafter"/>
</dbReference>
<dbReference type="PANTHER" id="PTHR11800">
    <property type="entry name" value="DNA-DIRECTED RNA POLYMERASE"/>
    <property type="match status" value="1"/>
</dbReference>
<evidence type="ECO:0000313" key="4">
    <source>
        <dbReference type="EMBL" id="QHT93971.1"/>
    </source>
</evidence>
<proteinExistence type="predicted"/>
<dbReference type="InterPro" id="IPR011263">
    <property type="entry name" value="DNA-dir_RNA_pol_RpoA/D/Rpb3"/>
</dbReference>
<dbReference type="Gene3D" id="2.170.120.12">
    <property type="entry name" value="DNA-directed RNA polymerase, insert domain"/>
    <property type="match status" value="1"/>
</dbReference>
<dbReference type="EMBL" id="MN740212">
    <property type="protein sequence ID" value="QHT93971.1"/>
    <property type="molecule type" value="Genomic_DNA"/>
</dbReference>
<keyword evidence="2" id="KW-0804">Transcription</keyword>
<dbReference type="AlphaFoldDB" id="A0A6C0IL54"/>
<reference evidence="4" key="1">
    <citation type="journal article" date="2020" name="Nature">
        <title>Giant virus diversity and host interactions through global metagenomics.</title>
        <authorList>
            <person name="Schulz F."/>
            <person name="Roux S."/>
            <person name="Paez-Espino D."/>
            <person name="Jungbluth S."/>
            <person name="Walsh D.A."/>
            <person name="Denef V.J."/>
            <person name="McMahon K.D."/>
            <person name="Konstantinidis K.T."/>
            <person name="Eloe-Fadrosh E.A."/>
            <person name="Kyrpides N.C."/>
            <person name="Woyke T."/>
        </authorList>
    </citation>
    <scope>NUCLEOTIDE SEQUENCE</scope>
    <source>
        <strain evidence="4">GVMAG-M-3300024258-14</strain>
    </source>
</reference>
<dbReference type="PANTHER" id="PTHR11800:SF2">
    <property type="entry name" value="DNA-DIRECTED RNA POLYMERASE II SUBUNIT RPB3"/>
    <property type="match status" value="1"/>
</dbReference>
<sequence>MNPVIAINPNENSDYDLKSFNVSNLNVSFANAIRRTIMSDIPLLVFKTSPYAESKCTIFTNTTRLNNEILKQRLSCIPIHMSSTTINFDNYEEFYLEVNVENTSDTKIIITSADFNIRKKEDNSLMSKDLVNEIFPPSTITGDFIDFARLRPRVGENISGDHLHLVCDFIIGSARDDGMFNVVSNCAYGFDIDEEKQAKMLDIKMQEWADEGKSQNEIEYEGKNWMLLDGKRVTKPNSFNFTIQTVGSYTNTQVIKAACDVLNMNLDKLNQEFVNQSVEIVPSTTTMANCYDIILTNQDYTLGKIIEYAFLTKYYESKIATFCGFQKKHPHDDFSIIRIAYEDNYDVSVINGHIQECISNCKLVFEKIKNAFRSKEE</sequence>
<dbReference type="GO" id="GO:0005665">
    <property type="term" value="C:RNA polymerase II, core complex"/>
    <property type="evidence" value="ECO:0007669"/>
    <property type="project" value="TreeGrafter"/>
</dbReference>
<dbReference type="Pfam" id="PF01193">
    <property type="entry name" value="RNA_pol_L"/>
    <property type="match status" value="1"/>
</dbReference>
<evidence type="ECO:0000259" key="3">
    <source>
        <dbReference type="Pfam" id="PF01193"/>
    </source>
</evidence>
<dbReference type="SUPFAM" id="SSF55257">
    <property type="entry name" value="RBP11-like subunits of RNA polymerase"/>
    <property type="match status" value="2"/>
</dbReference>
<dbReference type="GO" id="GO:0003899">
    <property type="term" value="F:DNA-directed RNA polymerase activity"/>
    <property type="evidence" value="ECO:0007669"/>
    <property type="project" value="InterPro"/>
</dbReference>
<accession>A0A6C0IL54</accession>
<evidence type="ECO:0000256" key="1">
    <source>
        <dbReference type="ARBA" id="ARBA00022478"/>
    </source>
</evidence>
<organism evidence="4">
    <name type="scientific">viral metagenome</name>
    <dbReference type="NCBI Taxonomy" id="1070528"/>
    <lineage>
        <taxon>unclassified sequences</taxon>
        <taxon>metagenomes</taxon>
        <taxon>organismal metagenomes</taxon>
    </lineage>
</organism>
<dbReference type="InterPro" id="IPR036603">
    <property type="entry name" value="RBP11-like"/>
</dbReference>
<dbReference type="Gene3D" id="3.30.1360.10">
    <property type="entry name" value="RNA polymerase, RBP11-like subunit"/>
    <property type="match status" value="2"/>
</dbReference>
<dbReference type="InterPro" id="IPR036643">
    <property type="entry name" value="RNApol_insert_sf"/>
</dbReference>
<dbReference type="InterPro" id="IPR050518">
    <property type="entry name" value="Rpo3/RPB3_RNA_Pol_subunit"/>
</dbReference>
<keyword evidence="1" id="KW-0240">DNA-directed RNA polymerase</keyword>